<dbReference type="GO" id="GO:0016747">
    <property type="term" value="F:acyltransferase activity, transferring groups other than amino-acyl groups"/>
    <property type="evidence" value="ECO:0007669"/>
    <property type="project" value="InterPro"/>
</dbReference>
<feature type="domain" description="N-acetyltransferase" evidence="1">
    <location>
        <begin position="43"/>
        <end position="121"/>
    </location>
</feature>
<protein>
    <submittedName>
        <fullName evidence="2">Acetoin utilization protein AcuA</fullName>
    </submittedName>
</protein>
<dbReference type="CDD" id="cd04301">
    <property type="entry name" value="NAT_SF"/>
    <property type="match status" value="1"/>
</dbReference>
<dbReference type="Proteomes" id="UP000294813">
    <property type="component" value="Unassembled WGS sequence"/>
</dbReference>
<dbReference type="EMBL" id="SLXT01000018">
    <property type="protein sequence ID" value="TCP63465.1"/>
    <property type="molecule type" value="Genomic_DNA"/>
</dbReference>
<dbReference type="OrthoDB" id="5416633at2"/>
<proteinExistence type="predicted"/>
<dbReference type="AlphaFoldDB" id="A0A4R2RWF8"/>
<evidence type="ECO:0000313" key="2">
    <source>
        <dbReference type="EMBL" id="TCP63465.1"/>
    </source>
</evidence>
<dbReference type="RefSeq" id="WP_131919630.1">
    <property type="nucleotide sequence ID" value="NZ_JAOQNU010000017.1"/>
</dbReference>
<dbReference type="InterPro" id="IPR016181">
    <property type="entry name" value="Acyl_CoA_acyltransferase"/>
</dbReference>
<gene>
    <name evidence="2" type="ORF">EDD73_1188</name>
</gene>
<dbReference type="Gene3D" id="3.40.630.30">
    <property type="match status" value="1"/>
</dbReference>
<reference evidence="2 3" key="1">
    <citation type="submission" date="2019-03" db="EMBL/GenBank/DDBJ databases">
        <title>Genomic Encyclopedia of Type Strains, Phase IV (KMG-IV): sequencing the most valuable type-strain genomes for metagenomic binning, comparative biology and taxonomic classification.</title>
        <authorList>
            <person name="Goeker M."/>
        </authorList>
    </citation>
    <scope>NUCLEOTIDE SEQUENCE [LARGE SCALE GENOMIC DNA]</scope>
    <source>
        <strain evidence="2 3">DSM 11170</strain>
    </source>
</reference>
<dbReference type="PIRSF" id="PIRSF021278">
    <property type="entry name" value="AcuA"/>
    <property type="match status" value="1"/>
</dbReference>
<dbReference type="InterPro" id="IPR024699">
    <property type="entry name" value="AcuA"/>
</dbReference>
<sequence>MASQMVKIPRTPKTIETDQGTVHVFGPVSPAEIMQYSISEGLSAFRRPVEQQQALAEIADLPEGQICLAVCNQCIVGYITFHPPEEFERWHPSKVPSVLEMGAIETSKDWRKYGIGRALLQVGYGDGSVDDYIVIATEYYWHWDLKDSGLSIWQYQKMLENVFKSIGLRRVGTDEQDILAHPANMLMARVGSRVPTDTVILFEESLFLDHMMF</sequence>
<organism evidence="2 3">
    <name type="scientific">Heliophilum fasciatum</name>
    <dbReference type="NCBI Taxonomy" id="35700"/>
    <lineage>
        <taxon>Bacteria</taxon>
        <taxon>Bacillati</taxon>
        <taxon>Bacillota</taxon>
        <taxon>Clostridia</taxon>
        <taxon>Eubacteriales</taxon>
        <taxon>Heliobacteriaceae</taxon>
        <taxon>Heliophilum</taxon>
    </lineage>
</organism>
<evidence type="ECO:0000259" key="1">
    <source>
        <dbReference type="Pfam" id="PF00583"/>
    </source>
</evidence>
<dbReference type="InterPro" id="IPR000182">
    <property type="entry name" value="GNAT_dom"/>
</dbReference>
<comment type="caution">
    <text evidence="2">The sequence shown here is derived from an EMBL/GenBank/DDBJ whole genome shotgun (WGS) entry which is preliminary data.</text>
</comment>
<dbReference type="SUPFAM" id="SSF55729">
    <property type="entry name" value="Acyl-CoA N-acyltransferases (Nat)"/>
    <property type="match status" value="1"/>
</dbReference>
<accession>A0A4R2RWF8</accession>
<evidence type="ECO:0000313" key="3">
    <source>
        <dbReference type="Proteomes" id="UP000294813"/>
    </source>
</evidence>
<name>A0A4R2RWF8_9FIRM</name>
<keyword evidence="3" id="KW-1185">Reference proteome</keyword>
<dbReference type="GO" id="GO:0019152">
    <property type="term" value="F:acetoin dehydrogenase (NAD+) activity"/>
    <property type="evidence" value="ECO:0007669"/>
    <property type="project" value="InterPro"/>
</dbReference>
<dbReference type="GO" id="GO:0045150">
    <property type="term" value="P:acetoin catabolic process"/>
    <property type="evidence" value="ECO:0007669"/>
    <property type="project" value="InterPro"/>
</dbReference>
<dbReference type="Pfam" id="PF00583">
    <property type="entry name" value="Acetyltransf_1"/>
    <property type="match status" value="1"/>
</dbReference>